<evidence type="ECO:0000313" key="2">
    <source>
        <dbReference type="Proteomes" id="UP000240325"/>
    </source>
</evidence>
<evidence type="ECO:0000313" key="1">
    <source>
        <dbReference type="EMBL" id="ATZ81138.1"/>
    </source>
</evidence>
<accession>A0A2H4UW18</accession>
<reference evidence="1" key="1">
    <citation type="journal article" date="2017" name="Elife">
        <title>The kinetoplastid-infecting Bodo saltans virus (BsV), a window into the most abundant giant viruses in the sea.</title>
        <authorList>
            <person name="Deeg C.M."/>
            <person name="Chow C.-E.T."/>
            <person name="Suttle C.A."/>
        </authorList>
    </citation>
    <scope>NUCLEOTIDE SEQUENCE</scope>
    <source>
        <strain evidence="1">NG1</strain>
    </source>
</reference>
<proteinExistence type="predicted"/>
<dbReference type="SUPFAM" id="SSF56219">
    <property type="entry name" value="DNase I-like"/>
    <property type="match status" value="1"/>
</dbReference>
<name>A0A2H4UW18_9VIRU</name>
<organism evidence="1">
    <name type="scientific">Bodo saltans virus</name>
    <dbReference type="NCBI Taxonomy" id="2024608"/>
    <lineage>
        <taxon>Viruses</taxon>
        <taxon>Varidnaviria</taxon>
        <taxon>Bamfordvirae</taxon>
        <taxon>Nucleocytoviricota</taxon>
        <taxon>Megaviricetes</taxon>
        <taxon>Imitervirales</taxon>
        <taxon>Mimiviridae</taxon>
        <taxon>Klosneuvirinae</taxon>
        <taxon>Theiavirus</taxon>
        <taxon>Theiavirus salishense</taxon>
    </lineage>
</organism>
<dbReference type="Gene3D" id="3.60.10.10">
    <property type="entry name" value="Endonuclease/exonuclease/phosphatase"/>
    <property type="match status" value="1"/>
</dbReference>
<keyword evidence="2" id="KW-1185">Reference proteome</keyword>
<evidence type="ECO:0008006" key="3">
    <source>
        <dbReference type="Google" id="ProtNLM"/>
    </source>
</evidence>
<dbReference type="InterPro" id="IPR036691">
    <property type="entry name" value="Endo/exonu/phosph_ase_sf"/>
</dbReference>
<dbReference type="EMBL" id="MF782455">
    <property type="protein sequence ID" value="ATZ81138.1"/>
    <property type="molecule type" value="Genomic_DNA"/>
</dbReference>
<sequence length="341" mass="40207">MNIGVFETWNINGIERNDTTTLRIIKQIIGENIDSNLKKRTVGIFMYQEITKDNIDSLSTIPIKIHGQQIMLHVKWFRNNSNIYPKNAHDGEYEEITEYDYCVIYYGNRICGHFKRQKSWNFNYHGAQRGHPIRLSDFTDKKDGSTYDSYNGMVWSPEFKFVNMELLKYMANQKNGQKTPRLGYRTSNLITLSYKDMIFHTVSIHGLIGDKNMNLLNQLEHQLNDKAYKENNMNVILGGDYNMTPQILAQYNTNGIMNTFVHDNQKRFTHINLKRDSKNLQNWHEYKNTGIGYSFMDKLDWIFFRFSNQLRYVGSYTGDLDMVVDRKNKSDHVRVAVYFTL</sequence>
<dbReference type="Proteomes" id="UP000240325">
    <property type="component" value="Segment"/>
</dbReference>
<protein>
    <recommendedName>
        <fullName evidence="3">Endonuclease/exonuclease/phosphatase domain-containing protein</fullName>
    </recommendedName>
</protein>
<gene>
    <name evidence="1" type="ORF">BMW23_1094</name>
</gene>